<comment type="caution">
    <text evidence="1">The sequence shown here is derived from an EMBL/GenBank/DDBJ whole genome shotgun (WGS) entry which is preliminary data.</text>
</comment>
<evidence type="ECO:0000313" key="1">
    <source>
        <dbReference type="EMBL" id="KAK0493707.1"/>
    </source>
</evidence>
<evidence type="ECO:0000313" key="2">
    <source>
        <dbReference type="Proteomes" id="UP001175228"/>
    </source>
</evidence>
<proteinExistence type="predicted"/>
<dbReference type="EMBL" id="JAUEPU010000023">
    <property type="protein sequence ID" value="KAK0493707.1"/>
    <property type="molecule type" value="Genomic_DNA"/>
</dbReference>
<keyword evidence="2" id="KW-1185">Reference proteome</keyword>
<name>A0AA39UL11_9AGAR</name>
<sequence>MPKNLTCIHLTCGMLAESLRSMLAAFITHIQFLLDALMKILVTWSRSFSRREGLNGIVQPKYLPSPSHYTIVVTQQRQQPPSSMNPSTTYLFTTMGHTTCVEIAGTPFKLTSSPPQTFAGPRLPVQRESFWAIYAIEALDRKVCLTCRAECRSVKGGKD</sequence>
<gene>
    <name evidence="1" type="ORF">EDD18DRAFT_1356161</name>
</gene>
<accession>A0AA39UL11</accession>
<dbReference type="AlphaFoldDB" id="A0AA39UL11"/>
<organism evidence="1 2">
    <name type="scientific">Armillaria luteobubalina</name>
    <dbReference type="NCBI Taxonomy" id="153913"/>
    <lineage>
        <taxon>Eukaryota</taxon>
        <taxon>Fungi</taxon>
        <taxon>Dikarya</taxon>
        <taxon>Basidiomycota</taxon>
        <taxon>Agaricomycotina</taxon>
        <taxon>Agaricomycetes</taxon>
        <taxon>Agaricomycetidae</taxon>
        <taxon>Agaricales</taxon>
        <taxon>Marasmiineae</taxon>
        <taxon>Physalacriaceae</taxon>
        <taxon>Armillaria</taxon>
    </lineage>
</organism>
<reference evidence="1" key="1">
    <citation type="submission" date="2023-06" db="EMBL/GenBank/DDBJ databases">
        <authorList>
            <consortium name="Lawrence Berkeley National Laboratory"/>
            <person name="Ahrendt S."/>
            <person name="Sahu N."/>
            <person name="Indic B."/>
            <person name="Wong-Bajracharya J."/>
            <person name="Merenyi Z."/>
            <person name="Ke H.-M."/>
            <person name="Monk M."/>
            <person name="Kocsube S."/>
            <person name="Drula E."/>
            <person name="Lipzen A."/>
            <person name="Balint B."/>
            <person name="Henrissat B."/>
            <person name="Andreopoulos B."/>
            <person name="Martin F.M."/>
            <person name="Harder C.B."/>
            <person name="Rigling D."/>
            <person name="Ford K.L."/>
            <person name="Foster G.D."/>
            <person name="Pangilinan J."/>
            <person name="Papanicolaou A."/>
            <person name="Barry K."/>
            <person name="LaButti K."/>
            <person name="Viragh M."/>
            <person name="Koriabine M."/>
            <person name="Yan M."/>
            <person name="Riley R."/>
            <person name="Champramary S."/>
            <person name="Plett K.L."/>
            <person name="Tsai I.J."/>
            <person name="Slot J."/>
            <person name="Sipos G."/>
            <person name="Plett J."/>
            <person name="Nagy L.G."/>
            <person name="Grigoriev I.V."/>
        </authorList>
    </citation>
    <scope>NUCLEOTIDE SEQUENCE</scope>
    <source>
        <strain evidence="1">HWK02</strain>
    </source>
</reference>
<protein>
    <submittedName>
        <fullName evidence="1">Uncharacterized protein</fullName>
    </submittedName>
</protein>
<dbReference type="Proteomes" id="UP001175228">
    <property type="component" value="Unassembled WGS sequence"/>
</dbReference>